<dbReference type="EMBL" id="SIHI01000012">
    <property type="protein sequence ID" value="TWT51607.1"/>
    <property type="molecule type" value="Genomic_DNA"/>
</dbReference>
<name>A0A5C5WLW5_9PLAN</name>
<proteinExistence type="predicted"/>
<accession>A0A5C5WLW5</accession>
<organism evidence="1 2">
    <name type="scientific">Thalassoglobus neptunius</name>
    <dbReference type="NCBI Taxonomy" id="1938619"/>
    <lineage>
        <taxon>Bacteria</taxon>
        <taxon>Pseudomonadati</taxon>
        <taxon>Planctomycetota</taxon>
        <taxon>Planctomycetia</taxon>
        <taxon>Planctomycetales</taxon>
        <taxon>Planctomycetaceae</taxon>
        <taxon>Thalassoglobus</taxon>
    </lineage>
</organism>
<protein>
    <submittedName>
        <fullName evidence="1">Uncharacterized protein</fullName>
    </submittedName>
</protein>
<reference evidence="1 2" key="1">
    <citation type="submission" date="2019-02" db="EMBL/GenBank/DDBJ databases">
        <title>Deep-cultivation of Planctomycetes and their phenomic and genomic characterization uncovers novel biology.</title>
        <authorList>
            <person name="Wiegand S."/>
            <person name="Jogler M."/>
            <person name="Boedeker C."/>
            <person name="Pinto D."/>
            <person name="Vollmers J."/>
            <person name="Rivas-Marin E."/>
            <person name="Kohn T."/>
            <person name="Peeters S.H."/>
            <person name="Heuer A."/>
            <person name="Rast P."/>
            <person name="Oberbeckmann S."/>
            <person name="Bunk B."/>
            <person name="Jeske O."/>
            <person name="Meyerdierks A."/>
            <person name="Storesund J.E."/>
            <person name="Kallscheuer N."/>
            <person name="Luecker S."/>
            <person name="Lage O.M."/>
            <person name="Pohl T."/>
            <person name="Merkel B.J."/>
            <person name="Hornburger P."/>
            <person name="Mueller R.-W."/>
            <person name="Bruemmer F."/>
            <person name="Labrenz M."/>
            <person name="Spormann A.M."/>
            <person name="Op Den Camp H."/>
            <person name="Overmann J."/>
            <person name="Amann R."/>
            <person name="Jetten M.S.M."/>
            <person name="Mascher T."/>
            <person name="Medema M.H."/>
            <person name="Devos D.P."/>
            <person name="Kaster A.-K."/>
            <person name="Ovreas L."/>
            <person name="Rohde M."/>
            <person name="Galperin M.Y."/>
            <person name="Jogler C."/>
        </authorList>
    </citation>
    <scope>NUCLEOTIDE SEQUENCE [LARGE SCALE GENOMIC DNA]</scope>
    <source>
        <strain evidence="1 2">KOR42</strain>
    </source>
</reference>
<dbReference type="AlphaFoldDB" id="A0A5C5WLW5"/>
<comment type="caution">
    <text evidence="1">The sequence shown here is derived from an EMBL/GenBank/DDBJ whole genome shotgun (WGS) entry which is preliminary data.</text>
</comment>
<sequence length="63" mass="7096">MNGVRYNVAKTGPGYVVLADHAEIQGGPGMVRIVIDGREFRKSVIVDDYFPFDEFVTYEVIDE</sequence>
<gene>
    <name evidence="1" type="ORF">KOR42_34950</name>
</gene>
<evidence type="ECO:0000313" key="2">
    <source>
        <dbReference type="Proteomes" id="UP000317243"/>
    </source>
</evidence>
<keyword evidence="2" id="KW-1185">Reference proteome</keyword>
<dbReference type="Proteomes" id="UP000317243">
    <property type="component" value="Unassembled WGS sequence"/>
</dbReference>
<evidence type="ECO:0000313" key="1">
    <source>
        <dbReference type="EMBL" id="TWT51607.1"/>
    </source>
</evidence>